<keyword evidence="2" id="KW-1185">Reference proteome</keyword>
<keyword evidence="1" id="KW-0648">Protein biosynthesis</keyword>
<dbReference type="Gene3D" id="3.40.140.10">
    <property type="entry name" value="Cytidine Deaminase, domain 2"/>
    <property type="match status" value="1"/>
</dbReference>
<protein>
    <submittedName>
        <fullName evidence="1">Eukaryotic translation initiation factor 3 subunit H</fullName>
    </submittedName>
</protein>
<name>A0ABR2LEN4_9ASPA</name>
<dbReference type="Proteomes" id="UP001412067">
    <property type="component" value="Unassembled WGS sequence"/>
</dbReference>
<sequence length="458" mass="49070">MSDFSGELGGRQWGLRRRREREVGSCRRLQFEKQRKQGGVRVLLELIRVCPKMWMSELKHGGICRTENLQQRGIKIVGFAGFAGFRPTPPPTAHKRFPSSLHSAAVVEALSAFASFAAYSPSLQTSSGPSLSCTVQPSPSCTPAVPGSGEARNQFLGLGASFQNPKSSNSAALLPIPGAGSLSGTQELDSAAPLLTQKPYFPSLVRLAILSEGNAVPADPLLYELSLSELPADLLLHGAIVSPSRGHRGGCPSTSRSPDGRTGGFSFGFLLLISCGNISSHYFGWLMYVLAVLKIIKHCKEFSPSLVTGQLLGLDVGSVLEVTNCFPFPVYLLSYNDCTSNSLSKSREEDDENEADGANYQLEMMRCLREVNVDNNTVGCCDSLVLLLLCAARLTPSNVKSLISSRQHLSNVNLSFGGSSVPPSILQPISLPGSVAQSSATFMANFHYSSVLLIVLNS</sequence>
<keyword evidence="1" id="KW-0396">Initiation factor</keyword>
<dbReference type="GO" id="GO:0003743">
    <property type="term" value="F:translation initiation factor activity"/>
    <property type="evidence" value="ECO:0007669"/>
    <property type="project" value="UniProtKB-KW"/>
</dbReference>
<evidence type="ECO:0000313" key="1">
    <source>
        <dbReference type="EMBL" id="KAK8938343.1"/>
    </source>
</evidence>
<comment type="caution">
    <text evidence="1">The sequence shown here is derived from an EMBL/GenBank/DDBJ whole genome shotgun (WGS) entry which is preliminary data.</text>
</comment>
<evidence type="ECO:0000313" key="2">
    <source>
        <dbReference type="Proteomes" id="UP001412067"/>
    </source>
</evidence>
<gene>
    <name evidence="1" type="primary">TIF3H1</name>
    <name evidence="1" type="ORF">KSP40_PGU004534</name>
</gene>
<accession>A0ABR2LEN4</accession>
<dbReference type="EMBL" id="JBBWWR010000021">
    <property type="protein sequence ID" value="KAK8938343.1"/>
    <property type="molecule type" value="Genomic_DNA"/>
</dbReference>
<reference evidence="1 2" key="1">
    <citation type="journal article" date="2022" name="Nat. Plants">
        <title>Genomes of leafy and leafless Platanthera orchids illuminate the evolution of mycoheterotrophy.</title>
        <authorList>
            <person name="Li M.H."/>
            <person name="Liu K.W."/>
            <person name="Li Z."/>
            <person name="Lu H.C."/>
            <person name="Ye Q.L."/>
            <person name="Zhang D."/>
            <person name="Wang J.Y."/>
            <person name="Li Y.F."/>
            <person name="Zhong Z.M."/>
            <person name="Liu X."/>
            <person name="Yu X."/>
            <person name="Liu D.K."/>
            <person name="Tu X.D."/>
            <person name="Liu B."/>
            <person name="Hao Y."/>
            <person name="Liao X.Y."/>
            <person name="Jiang Y.T."/>
            <person name="Sun W.H."/>
            <person name="Chen J."/>
            <person name="Chen Y.Q."/>
            <person name="Ai Y."/>
            <person name="Zhai J.W."/>
            <person name="Wu S.S."/>
            <person name="Zhou Z."/>
            <person name="Hsiao Y.Y."/>
            <person name="Wu W.L."/>
            <person name="Chen Y.Y."/>
            <person name="Lin Y.F."/>
            <person name="Hsu J.L."/>
            <person name="Li C.Y."/>
            <person name="Wang Z.W."/>
            <person name="Zhao X."/>
            <person name="Zhong W.Y."/>
            <person name="Ma X.K."/>
            <person name="Ma L."/>
            <person name="Huang J."/>
            <person name="Chen G.Z."/>
            <person name="Huang M.Z."/>
            <person name="Huang L."/>
            <person name="Peng D.H."/>
            <person name="Luo Y.B."/>
            <person name="Zou S.Q."/>
            <person name="Chen S.P."/>
            <person name="Lan S."/>
            <person name="Tsai W.C."/>
            <person name="Van de Peer Y."/>
            <person name="Liu Z.J."/>
        </authorList>
    </citation>
    <scope>NUCLEOTIDE SEQUENCE [LARGE SCALE GENOMIC DNA]</scope>
    <source>
        <strain evidence="1">Lor288</strain>
    </source>
</reference>
<proteinExistence type="predicted"/>
<organism evidence="1 2">
    <name type="scientific">Platanthera guangdongensis</name>
    <dbReference type="NCBI Taxonomy" id="2320717"/>
    <lineage>
        <taxon>Eukaryota</taxon>
        <taxon>Viridiplantae</taxon>
        <taxon>Streptophyta</taxon>
        <taxon>Embryophyta</taxon>
        <taxon>Tracheophyta</taxon>
        <taxon>Spermatophyta</taxon>
        <taxon>Magnoliopsida</taxon>
        <taxon>Liliopsida</taxon>
        <taxon>Asparagales</taxon>
        <taxon>Orchidaceae</taxon>
        <taxon>Orchidoideae</taxon>
        <taxon>Orchideae</taxon>
        <taxon>Orchidinae</taxon>
        <taxon>Platanthera</taxon>
    </lineage>
</organism>